<dbReference type="AlphaFoldDB" id="A0A6G0XLJ4"/>
<dbReference type="EMBL" id="VJMJ01000041">
    <property type="protein sequence ID" value="KAF0741057.1"/>
    <property type="molecule type" value="Genomic_DNA"/>
</dbReference>
<evidence type="ECO:0000313" key="4">
    <source>
        <dbReference type="Proteomes" id="UP000481153"/>
    </source>
</evidence>
<protein>
    <submittedName>
        <fullName evidence="3">Uncharacterized protein</fullName>
    </submittedName>
</protein>
<sequence length="331" mass="36502">MNQSQQPLPLLRLAKICDWGGLRKAMDKASQDAVEATDEYGMHVLHWAVTEANIPIGLLEYLIRVFPQGVRLFSNGGFLPIHLALMAGASVARVQRLVESFPQSTMIAIPSGHTPYLIYLEHLPMDTQALKRADGQTAHAAHNVHVWGNILVGHVLKTTNTSIPTLGAANVRSNRSKSRRHSSSSVPLYSASPAMLRSELKAEESSVVDWRELGRRMALQDPTLDDIIEDKSYLVVQATLKAPFELFEWLVHLCCNSVRIKNNAGMLPLHIAVTHHASARRLGKLIQAYPESVHALTRQGDTAWSLAQKLHADPTVLDVLHPSNRAMAQAA</sequence>
<evidence type="ECO:0000313" key="3">
    <source>
        <dbReference type="EMBL" id="KAF0741057.1"/>
    </source>
</evidence>
<dbReference type="VEuPathDB" id="FungiDB:AeMF1_005649"/>
<dbReference type="PANTHER" id="PTHR24153:SF8">
    <property type="entry name" value="FORKED, ISOFORM F"/>
    <property type="match status" value="1"/>
</dbReference>
<dbReference type="Proteomes" id="UP000481153">
    <property type="component" value="Unassembled WGS sequence"/>
</dbReference>
<gene>
    <name evidence="3" type="ORF">Ae201684_003629</name>
</gene>
<proteinExistence type="predicted"/>
<evidence type="ECO:0000256" key="2">
    <source>
        <dbReference type="ARBA" id="ARBA00023043"/>
    </source>
</evidence>
<dbReference type="Gene3D" id="1.25.40.20">
    <property type="entry name" value="Ankyrin repeat-containing domain"/>
    <property type="match status" value="1"/>
</dbReference>
<name>A0A6G0XLJ4_9STRA</name>
<accession>A0A6G0XLJ4</accession>
<keyword evidence="4" id="KW-1185">Reference proteome</keyword>
<dbReference type="InterPro" id="IPR052420">
    <property type="entry name" value="Espin/Espin-like"/>
</dbReference>
<dbReference type="GO" id="GO:0051015">
    <property type="term" value="F:actin filament binding"/>
    <property type="evidence" value="ECO:0007669"/>
    <property type="project" value="TreeGrafter"/>
</dbReference>
<dbReference type="PANTHER" id="PTHR24153">
    <property type="entry name" value="ESPIN"/>
    <property type="match status" value="1"/>
</dbReference>
<dbReference type="GO" id="GO:0005737">
    <property type="term" value="C:cytoplasm"/>
    <property type="evidence" value="ECO:0007669"/>
    <property type="project" value="TreeGrafter"/>
</dbReference>
<reference evidence="3 4" key="1">
    <citation type="submission" date="2019-07" db="EMBL/GenBank/DDBJ databases">
        <title>Genomics analysis of Aphanomyces spp. identifies a new class of oomycete effector associated with host adaptation.</title>
        <authorList>
            <person name="Gaulin E."/>
        </authorList>
    </citation>
    <scope>NUCLEOTIDE SEQUENCE [LARGE SCALE GENOMIC DNA]</scope>
    <source>
        <strain evidence="3 4">ATCC 201684</strain>
    </source>
</reference>
<organism evidence="3 4">
    <name type="scientific">Aphanomyces euteiches</name>
    <dbReference type="NCBI Taxonomy" id="100861"/>
    <lineage>
        <taxon>Eukaryota</taxon>
        <taxon>Sar</taxon>
        <taxon>Stramenopiles</taxon>
        <taxon>Oomycota</taxon>
        <taxon>Saprolegniomycetes</taxon>
        <taxon>Saprolegniales</taxon>
        <taxon>Verrucalvaceae</taxon>
        <taxon>Aphanomyces</taxon>
    </lineage>
</organism>
<keyword evidence="2" id="KW-0040">ANK repeat</keyword>
<dbReference type="SUPFAM" id="SSF48403">
    <property type="entry name" value="Ankyrin repeat"/>
    <property type="match status" value="1"/>
</dbReference>
<keyword evidence="1" id="KW-0677">Repeat</keyword>
<dbReference type="InterPro" id="IPR036770">
    <property type="entry name" value="Ankyrin_rpt-contain_sf"/>
</dbReference>
<evidence type="ECO:0000256" key="1">
    <source>
        <dbReference type="ARBA" id="ARBA00022737"/>
    </source>
</evidence>
<dbReference type="GO" id="GO:0051017">
    <property type="term" value="P:actin filament bundle assembly"/>
    <property type="evidence" value="ECO:0007669"/>
    <property type="project" value="TreeGrafter"/>
</dbReference>
<comment type="caution">
    <text evidence="3">The sequence shown here is derived from an EMBL/GenBank/DDBJ whole genome shotgun (WGS) entry which is preliminary data.</text>
</comment>